<organism evidence="5 6">
    <name type="scientific">Sedimentibacter saalensis</name>
    <dbReference type="NCBI Taxonomy" id="130788"/>
    <lineage>
        <taxon>Bacteria</taxon>
        <taxon>Bacillati</taxon>
        <taxon>Bacillota</taxon>
        <taxon>Tissierellia</taxon>
        <taxon>Sedimentibacter</taxon>
    </lineage>
</organism>
<comment type="caution">
    <text evidence="5">The sequence shown here is derived from an EMBL/GenBank/DDBJ whole genome shotgun (WGS) entry which is preliminary data.</text>
</comment>
<dbReference type="RefSeq" id="WP_145081092.1">
    <property type="nucleotide sequence ID" value="NZ_DAMBUX010000013.1"/>
</dbReference>
<keyword evidence="2" id="KW-0408">Iron</keyword>
<proteinExistence type="predicted"/>
<evidence type="ECO:0000256" key="2">
    <source>
        <dbReference type="ARBA" id="ARBA00023004"/>
    </source>
</evidence>
<dbReference type="GO" id="GO:0051536">
    <property type="term" value="F:iron-sulfur cluster binding"/>
    <property type="evidence" value="ECO:0007669"/>
    <property type="project" value="UniProtKB-KW"/>
</dbReference>
<accession>A0A562JE07</accession>
<feature type="domain" description="4Fe-4S ferredoxin-type" evidence="4">
    <location>
        <begin position="63"/>
        <end position="92"/>
    </location>
</feature>
<keyword evidence="1" id="KW-0479">Metal-binding</keyword>
<keyword evidence="3" id="KW-0411">Iron-sulfur</keyword>
<dbReference type="OrthoDB" id="9804603at2"/>
<evidence type="ECO:0000313" key="6">
    <source>
        <dbReference type="Proteomes" id="UP000315343"/>
    </source>
</evidence>
<reference evidence="5 6" key="1">
    <citation type="submission" date="2019-07" db="EMBL/GenBank/DDBJ databases">
        <title>Genomic Encyclopedia of Type Strains, Phase I: the one thousand microbial genomes (KMG-I) project.</title>
        <authorList>
            <person name="Kyrpides N."/>
        </authorList>
    </citation>
    <scope>NUCLEOTIDE SEQUENCE [LARGE SCALE GENOMIC DNA]</scope>
    <source>
        <strain evidence="5 6">DSM 13558</strain>
    </source>
</reference>
<gene>
    <name evidence="5" type="ORF">LY60_01131</name>
</gene>
<dbReference type="InterPro" id="IPR017896">
    <property type="entry name" value="4Fe4S_Fe-S-bd"/>
</dbReference>
<evidence type="ECO:0000259" key="4">
    <source>
        <dbReference type="PROSITE" id="PS51379"/>
    </source>
</evidence>
<feature type="domain" description="4Fe-4S ferredoxin-type" evidence="4">
    <location>
        <begin position="30"/>
        <end position="60"/>
    </location>
</feature>
<dbReference type="Proteomes" id="UP000315343">
    <property type="component" value="Unassembled WGS sequence"/>
</dbReference>
<dbReference type="GO" id="GO:0046872">
    <property type="term" value="F:metal ion binding"/>
    <property type="evidence" value="ECO:0007669"/>
    <property type="project" value="UniProtKB-KW"/>
</dbReference>
<dbReference type="Gene3D" id="3.30.70.20">
    <property type="match status" value="1"/>
</dbReference>
<evidence type="ECO:0000256" key="1">
    <source>
        <dbReference type="ARBA" id="ARBA00022723"/>
    </source>
</evidence>
<evidence type="ECO:0000313" key="5">
    <source>
        <dbReference type="EMBL" id="TWH81387.1"/>
    </source>
</evidence>
<protein>
    <submittedName>
        <fullName evidence="5">4Fe-4S binding protein</fullName>
    </submittedName>
</protein>
<evidence type="ECO:0000256" key="3">
    <source>
        <dbReference type="ARBA" id="ARBA00023014"/>
    </source>
</evidence>
<sequence>MTCLKKCGAPSIEELKNSPGFPKNEDYNLGNIAVIECTEQIPCNPCETSCPKGAISVGNPITNLPVIDFEKCVGCGICVAKCPGIAIHLMDINYGEDTALITFPYEYLPLPEAGHMVVLVDRTGNEVCEGKVEKITGLKSYDLTKLVAVSFPKKHYENVISMKRL</sequence>
<dbReference type="EMBL" id="VLKH01000003">
    <property type="protein sequence ID" value="TWH81387.1"/>
    <property type="molecule type" value="Genomic_DNA"/>
</dbReference>
<dbReference type="InterPro" id="IPR017900">
    <property type="entry name" value="4Fe4S_Fe_S_CS"/>
</dbReference>
<dbReference type="AlphaFoldDB" id="A0A562JE07"/>
<dbReference type="SUPFAM" id="SSF54862">
    <property type="entry name" value="4Fe-4S ferredoxins"/>
    <property type="match status" value="1"/>
</dbReference>
<dbReference type="Pfam" id="PF00037">
    <property type="entry name" value="Fer4"/>
    <property type="match status" value="1"/>
</dbReference>
<dbReference type="PROSITE" id="PS00198">
    <property type="entry name" value="4FE4S_FER_1"/>
    <property type="match status" value="1"/>
</dbReference>
<name>A0A562JE07_9FIRM</name>
<keyword evidence="6" id="KW-1185">Reference proteome</keyword>
<dbReference type="PROSITE" id="PS51379">
    <property type="entry name" value="4FE4S_FER_2"/>
    <property type="match status" value="2"/>
</dbReference>